<feature type="transmembrane region" description="Helical" evidence="11">
    <location>
        <begin position="151"/>
        <end position="169"/>
    </location>
</feature>
<accession>A6TLF4</accession>
<comment type="similarity">
    <text evidence="3">Belongs to the LTA synthase family.</text>
</comment>
<dbReference type="InterPro" id="IPR050448">
    <property type="entry name" value="OpgB/LTA_synthase_biosynth"/>
</dbReference>
<feature type="binding site" evidence="10">
    <location>
        <position position="243"/>
    </location>
    <ligand>
        <name>Mn(2+)</name>
        <dbReference type="ChEBI" id="CHEBI:29035"/>
    </ligand>
</feature>
<evidence type="ECO:0000256" key="4">
    <source>
        <dbReference type="ARBA" id="ARBA00022475"/>
    </source>
</evidence>
<evidence type="ECO:0000256" key="2">
    <source>
        <dbReference type="ARBA" id="ARBA00004936"/>
    </source>
</evidence>
<evidence type="ECO:0000256" key="11">
    <source>
        <dbReference type="SAM" id="Phobius"/>
    </source>
</evidence>
<dbReference type="Gene3D" id="3.30.1120.170">
    <property type="match status" value="1"/>
</dbReference>
<evidence type="ECO:0000313" key="14">
    <source>
        <dbReference type="Proteomes" id="UP000001572"/>
    </source>
</evidence>
<dbReference type="GO" id="GO:0005886">
    <property type="term" value="C:plasma membrane"/>
    <property type="evidence" value="ECO:0007669"/>
    <property type="project" value="UniProtKB-SubCell"/>
</dbReference>
<dbReference type="RefSeq" id="WP_012062065.1">
    <property type="nucleotide sequence ID" value="NC_009633.1"/>
</dbReference>
<keyword evidence="4" id="KW-1003">Cell membrane</keyword>
<feature type="binding site" evidence="10">
    <location>
        <position position="286"/>
    </location>
    <ligand>
        <name>Mn(2+)</name>
        <dbReference type="ChEBI" id="CHEBI:29035"/>
    </ligand>
</feature>
<dbReference type="STRING" id="293826.Amet_0797"/>
<feature type="transmembrane region" description="Helical" evidence="11">
    <location>
        <begin position="15"/>
        <end position="33"/>
    </location>
</feature>
<evidence type="ECO:0000256" key="7">
    <source>
        <dbReference type="ARBA" id="ARBA00023136"/>
    </source>
</evidence>
<protein>
    <submittedName>
        <fullName evidence="13">Sulfatase</fullName>
    </submittedName>
</protein>
<keyword evidence="6 11" id="KW-1133">Transmembrane helix</keyword>
<proteinExistence type="inferred from homology"/>
<dbReference type="EMBL" id="CP000724">
    <property type="protein sequence ID" value="ABR47022.1"/>
    <property type="molecule type" value="Genomic_DNA"/>
</dbReference>
<evidence type="ECO:0000256" key="8">
    <source>
        <dbReference type="PIRSR" id="PIRSR005091-1"/>
    </source>
</evidence>
<feature type="domain" description="Sulfatase N-terminal" evidence="12">
    <location>
        <begin position="235"/>
        <end position="528"/>
    </location>
</feature>
<keyword evidence="9" id="KW-0464">Manganese</keyword>
<sequence>MNLYPINQYREMKEMTLFIILTFTKISVLHYFMDLDRGLFLVSLQNLLLIFFIYGMVALSSSSRRRKIYWYVNFLLSSLFFIDAMYYSHFYTLVPVHSIYQLGQLGPVSASITSLVKPYYFLFFIDIIGIYMVDRRKEKVPSLKWSKKQRIALGTSVLISLLAVLGLNFRMAEATNGFYTPHSLGVINYHLYDGFNSFRRNTLDIVRAKGVIKQIEQQVVAEASSPKGFRLAQGRNVFVIQAESVQNFVINESINGQQMTPVMNELIQNDSIYFSRYYEQVGWGNTSDAEFISHNGFYPSTKSFSYRAYEENEFITLPSMLKDRGYETIAFHGNDGDFWNRENIYPSQGLDEFISLEDFSEDEMIGIGLSDGEMFRQSLPYLKGRDNPFYSFYITLTSHHPFTMEGLQDQQYEGLNVGAAYEGMVLEAYLETVHYLDYEIGKFIEMLKEADLYENSIIVIHGDHQGLDMRNEEANEQLTDFLNRPYEEKDMFNVPFIVHIPNGGMQEEVTTAGGQIDFFPTMANLLGVETEIQTLGKDLLNITDGFVAKQVHVSRGSFIDNEKIFIMSNDGLFENSRAWMIETGESVDLEACREGYERAIAEIEFSEYVMQNNLIPLIREKGLPYVLQHQP</sequence>
<evidence type="ECO:0000256" key="1">
    <source>
        <dbReference type="ARBA" id="ARBA00004651"/>
    </source>
</evidence>
<dbReference type="SUPFAM" id="SSF53649">
    <property type="entry name" value="Alkaline phosphatase-like"/>
    <property type="match status" value="1"/>
</dbReference>
<evidence type="ECO:0000259" key="12">
    <source>
        <dbReference type="Pfam" id="PF00884"/>
    </source>
</evidence>
<dbReference type="PANTHER" id="PTHR47371">
    <property type="entry name" value="LIPOTEICHOIC ACID SYNTHASE"/>
    <property type="match status" value="1"/>
</dbReference>
<dbReference type="AlphaFoldDB" id="A6TLF4"/>
<dbReference type="KEGG" id="amt:Amet_0797"/>
<keyword evidence="5 11" id="KW-0812">Transmembrane</keyword>
<dbReference type="GO" id="GO:0046872">
    <property type="term" value="F:metal ion binding"/>
    <property type="evidence" value="ECO:0007669"/>
    <property type="project" value="UniProtKB-KW"/>
</dbReference>
<comment type="subcellular location">
    <subcellularLocation>
        <location evidence="1">Cell membrane</location>
        <topology evidence="1">Multi-pass membrane protein</topology>
    </subcellularLocation>
</comment>
<evidence type="ECO:0000256" key="10">
    <source>
        <dbReference type="PIRSR" id="PIRSR005091-3"/>
    </source>
</evidence>
<comment type="pathway">
    <text evidence="2">Cell wall biogenesis; lipoteichoic acid biosynthesis.</text>
</comment>
<keyword evidence="7 11" id="KW-0472">Membrane</keyword>
<feature type="binding site" evidence="9">
    <location>
        <position position="399"/>
    </location>
    <ligand>
        <name>substrate</name>
    </ligand>
</feature>
<evidence type="ECO:0000256" key="3">
    <source>
        <dbReference type="ARBA" id="ARBA00009983"/>
    </source>
</evidence>
<dbReference type="Pfam" id="PF00884">
    <property type="entry name" value="Sulfatase"/>
    <property type="match status" value="1"/>
</dbReference>
<feature type="binding site" evidence="10">
    <location>
        <position position="463"/>
    </location>
    <ligand>
        <name>Mn(2+)</name>
        <dbReference type="ChEBI" id="CHEBI:29035"/>
    </ligand>
</feature>
<name>A6TLF4_ALKMQ</name>
<feature type="active site" evidence="8">
    <location>
        <position position="286"/>
    </location>
</feature>
<dbReference type="PIRSF" id="PIRSF005091">
    <property type="entry name" value="Mmb_sulf_HI1246"/>
    <property type="match status" value="1"/>
</dbReference>
<evidence type="ECO:0000256" key="5">
    <source>
        <dbReference type="ARBA" id="ARBA00022692"/>
    </source>
</evidence>
<dbReference type="eggNOG" id="COG1368">
    <property type="taxonomic scope" value="Bacteria"/>
</dbReference>
<gene>
    <name evidence="13" type="ordered locus">Amet_0797</name>
</gene>
<feature type="binding site" evidence="10">
    <location>
        <position position="464"/>
    </location>
    <ligand>
        <name>Mn(2+)</name>
        <dbReference type="ChEBI" id="CHEBI:29035"/>
    </ligand>
</feature>
<dbReference type="Gene3D" id="3.40.720.10">
    <property type="entry name" value="Alkaline Phosphatase, subunit A"/>
    <property type="match status" value="1"/>
</dbReference>
<organism evidence="13 14">
    <name type="scientific">Alkaliphilus metalliredigens (strain QYMF)</name>
    <dbReference type="NCBI Taxonomy" id="293826"/>
    <lineage>
        <taxon>Bacteria</taxon>
        <taxon>Bacillati</taxon>
        <taxon>Bacillota</taxon>
        <taxon>Clostridia</taxon>
        <taxon>Peptostreptococcales</taxon>
        <taxon>Natronincolaceae</taxon>
        <taxon>Alkaliphilus</taxon>
    </lineage>
</organism>
<keyword evidence="14" id="KW-1185">Reference proteome</keyword>
<feature type="transmembrane region" description="Helical" evidence="11">
    <location>
        <begin position="68"/>
        <end position="88"/>
    </location>
</feature>
<evidence type="ECO:0000313" key="13">
    <source>
        <dbReference type="EMBL" id="ABR47022.1"/>
    </source>
</evidence>
<dbReference type="HOGENOM" id="CLU_021310_0_0_9"/>
<dbReference type="PANTHER" id="PTHR47371:SF3">
    <property type="entry name" value="PHOSPHOGLYCEROL TRANSFERASE I"/>
    <property type="match status" value="1"/>
</dbReference>
<dbReference type="InterPro" id="IPR017850">
    <property type="entry name" value="Alkaline_phosphatase_core_sf"/>
</dbReference>
<evidence type="ECO:0000256" key="9">
    <source>
        <dbReference type="PIRSR" id="PIRSR005091-2"/>
    </source>
</evidence>
<dbReference type="Proteomes" id="UP000001572">
    <property type="component" value="Chromosome"/>
</dbReference>
<dbReference type="InterPro" id="IPR000917">
    <property type="entry name" value="Sulfatase_N"/>
</dbReference>
<reference evidence="14" key="1">
    <citation type="journal article" date="2016" name="Genome Announc.">
        <title>Complete genome sequence of Alkaliphilus metalliredigens strain QYMF, an alkaliphilic and metal-reducing bacterium isolated from borax-contaminated leachate ponds.</title>
        <authorList>
            <person name="Hwang C."/>
            <person name="Copeland A."/>
            <person name="Lucas S."/>
            <person name="Lapidus A."/>
            <person name="Barry K."/>
            <person name="Detter J.C."/>
            <person name="Glavina Del Rio T."/>
            <person name="Hammon N."/>
            <person name="Israni S."/>
            <person name="Dalin E."/>
            <person name="Tice H."/>
            <person name="Pitluck S."/>
            <person name="Chertkov O."/>
            <person name="Brettin T."/>
            <person name="Bruce D."/>
            <person name="Han C."/>
            <person name="Schmutz J."/>
            <person name="Larimer F."/>
            <person name="Land M.L."/>
            <person name="Hauser L."/>
            <person name="Kyrpides N."/>
            <person name="Mikhailova N."/>
            <person name="Ye Q."/>
            <person name="Zhou J."/>
            <person name="Richardson P."/>
            <person name="Fields M.W."/>
        </authorList>
    </citation>
    <scope>NUCLEOTIDE SEQUENCE [LARGE SCALE GENOMIC DNA]</scope>
    <source>
        <strain evidence="14">QYMF</strain>
    </source>
</reference>
<dbReference type="CDD" id="cd16015">
    <property type="entry name" value="LTA_synthase"/>
    <property type="match status" value="1"/>
</dbReference>
<keyword evidence="9" id="KW-0479">Metal-binding</keyword>
<evidence type="ECO:0000256" key="6">
    <source>
        <dbReference type="ARBA" id="ARBA00022989"/>
    </source>
</evidence>
<feature type="transmembrane region" description="Helical" evidence="11">
    <location>
        <begin position="108"/>
        <end position="131"/>
    </location>
</feature>
<feature type="transmembrane region" description="Helical" evidence="11">
    <location>
        <begin position="39"/>
        <end position="59"/>
    </location>
</feature>
<dbReference type="InterPro" id="IPR012160">
    <property type="entry name" value="LtaS-like"/>
</dbReference>